<evidence type="ECO:0000256" key="3">
    <source>
        <dbReference type="ARBA" id="ARBA00022617"/>
    </source>
</evidence>
<organism evidence="10 11">
    <name type="scientific">Purpureocillium lilacinum</name>
    <name type="common">Paecilomyces lilacinus</name>
    <dbReference type="NCBI Taxonomy" id="33203"/>
    <lineage>
        <taxon>Eukaryota</taxon>
        <taxon>Fungi</taxon>
        <taxon>Dikarya</taxon>
        <taxon>Ascomycota</taxon>
        <taxon>Pezizomycotina</taxon>
        <taxon>Sordariomycetes</taxon>
        <taxon>Hypocreomycetidae</taxon>
        <taxon>Hypocreales</taxon>
        <taxon>Ophiocordycipitaceae</taxon>
        <taxon>Purpureocillium</taxon>
    </lineage>
</organism>
<dbReference type="PRINTS" id="PR00385">
    <property type="entry name" value="P450"/>
</dbReference>
<dbReference type="AlphaFoldDB" id="A0A2U3E8P9"/>
<dbReference type="PANTHER" id="PTHR24305">
    <property type="entry name" value="CYTOCHROME P450"/>
    <property type="match status" value="1"/>
</dbReference>
<keyword evidence="5" id="KW-0560">Oxidoreductase</keyword>
<evidence type="ECO:0008006" key="13">
    <source>
        <dbReference type="Google" id="ProtNLM"/>
    </source>
</evidence>
<dbReference type="InterPro" id="IPR001128">
    <property type="entry name" value="Cyt_P450"/>
</dbReference>
<dbReference type="PRINTS" id="PR00465">
    <property type="entry name" value="EP450IV"/>
</dbReference>
<dbReference type="Proteomes" id="UP000245956">
    <property type="component" value="Unassembled WGS sequence"/>
</dbReference>
<dbReference type="InterPro" id="IPR050121">
    <property type="entry name" value="Cytochrome_P450_monoxygenase"/>
</dbReference>
<keyword evidence="4 8" id="KW-0479">Metal-binding</keyword>
<proteinExistence type="inferred from homology"/>
<dbReference type="GO" id="GO:0016705">
    <property type="term" value="F:oxidoreductase activity, acting on paired donors, with incorporation or reduction of molecular oxygen"/>
    <property type="evidence" value="ECO:0007669"/>
    <property type="project" value="InterPro"/>
</dbReference>
<evidence type="ECO:0000256" key="5">
    <source>
        <dbReference type="ARBA" id="ARBA00023002"/>
    </source>
</evidence>
<dbReference type="EMBL" id="JAWRVI010000015">
    <property type="protein sequence ID" value="KAK4090379.1"/>
    <property type="molecule type" value="Genomic_DNA"/>
</dbReference>
<protein>
    <recommendedName>
        <fullName evidence="13">Cytochrome P450</fullName>
    </recommendedName>
</protein>
<dbReference type="GO" id="GO:0020037">
    <property type="term" value="F:heme binding"/>
    <property type="evidence" value="ECO:0007669"/>
    <property type="project" value="InterPro"/>
</dbReference>
<evidence type="ECO:0000256" key="8">
    <source>
        <dbReference type="PIRSR" id="PIRSR602403-1"/>
    </source>
</evidence>
<evidence type="ECO:0000256" key="1">
    <source>
        <dbReference type="ARBA" id="ARBA00001971"/>
    </source>
</evidence>
<dbReference type="Pfam" id="PF00067">
    <property type="entry name" value="p450"/>
    <property type="match status" value="1"/>
</dbReference>
<accession>A0A2U3E8P9</accession>
<keyword evidence="7" id="KW-0503">Monooxygenase</keyword>
<evidence type="ECO:0000313" key="11">
    <source>
        <dbReference type="Proteomes" id="UP000245956"/>
    </source>
</evidence>
<comment type="caution">
    <text evidence="10">The sequence shown here is derived from an EMBL/GenBank/DDBJ whole genome shotgun (WGS) entry which is preliminary data.</text>
</comment>
<sequence>MLAHEDDVRKCCQQLMRCLSSTAGQAVEITELMQRFTFESTGLLAFGRPFNMFQEGSSHRAFTQLRANKHLAGMILWAPWAMILLRNLPFVKTKAEEWMQWCKDEVEQRNKTSTMGHDLFSHLLNDQITNPDASGTTNQNLIHDCELAVVAGSDSSASVLSAILSLLATHPDKLATLQEQLDAQRTDELPLPHASLANATYLDGCIQEALRLCPAIMSGSQREIGPRGAVVAGRFIPAHMLVSTPTYVLHRDERNFVRPDEFVPERWSTQPHLIVNADAFIPFSAGRYACPGRPFAMMELRMAVSSIVARFNLKDAKGTMGRRSIPETYDCFVSHIPATYLVFEPRE</sequence>
<name>A0A2U3E8P9_PURLI</name>
<dbReference type="GO" id="GO:0004497">
    <property type="term" value="F:monooxygenase activity"/>
    <property type="evidence" value="ECO:0007669"/>
    <property type="project" value="UniProtKB-KW"/>
</dbReference>
<reference evidence="9" key="3">
    <citation type="submission" date="2023-11" db="EMBL/GenBank/DDBJ databases">
        <authorList>
            <person name="Beijen E."/>
            <person name="Ohm R.A."/>
        </authorList>
    </citation>
    <scope>NUCLEOTIDE SEQUENCE</scope>
    <source>
        <strain evidence="9">CBS 150709</strain>
    </source>
</reference>
<evidence type="ECO:0000313" key="9">
    <source>
        <dbReference type="EMBL" id="KAK4090379.1"/>
    </source>
</evidence>
<dbReference type="Gene3D" id="1.10.630.10">
    <property type="entry name" value="Cytochrome P450"/>
    <property type="match status" value="1"/>
</dbReference>
<evidence type="ECO:0000313" key="12">
    <source>
        <dbReference type="Proteomes" id="UP001287286"/>
    </source>
</evidence>
<dbReference type="GO" id="GO:0005506">
    <property type="term" value="F:iron ion binding"/>
    <property type="evidence" value="ECO:0007669"/>
    <property type="project" value="InterPro"/>
</dbReference>
<keyword evidence="3 8" id="KW-0349">Heme</keyword>
<keyword evidence="6 8" id="KW-0408">Iron</keyword>
<reference evidence="10" key="1">
    <citation type="submission" date="2015-05" db="EMBL/GenBank/DDBJ databases">
        <authorList>
            <person name="Wang D.B."/>
            <person name="Wang M."/>
        </authorList>
    </citation>
    <scope>NUCLEOTIDE SEQUENCE</scope>
    <source>
        <strain evidence="10">36-1</strain>
    </source>
</reference>
<keyword evidence="12" id="KW-1185">Reference proteome</keyword>
<evidence type="ECO:0000256" key="6">
    <source>
        <dbReference type="ARBA" id="ARBA00023004"/>
    </source>
</evidence>
<dbReference type="PANTHER" id="PTHR24305:SF187">
    <property type="entry name" value="P450, PUTATIVE (EUROFUNG)-RELATED"/>
    <property type="match status" value="1"/>
</dbReference>
<evidence type="ECO:0000256" key="7">
    <source>
        <dbReference type="ARBA" id="ARBA00023033"/>
    </source>
</evidence>
<dbReference type="InterPro" id="IPR002403">
    <property type="entry name" value="Cyt_P450_E_grp-IV"/>
</dbReference>
<reference evidence="10 11" key="2">
    <citation type="journal article" date="2016" name="Front. Microbiol.">
        <title>Genome and transcriptome sequences reveal the specific parasitism of the nematophagous Purpureocillium lilacinum 36-1.</title>
        <authorList>
            <person name="Xie J."/>
            <person name="Li S."/>
            <person name="Mo C."/>
            <person name="Xiao X."/>
            <person name="Peng D."/>
            <person name="Wang G."/>
            <person name="Xiao Y."/>
        </authorList>
    </citation>
    <scope>NUCLEOTIDE SEQUENCE [LARGE SCALE GENOMIC DNA]</scope>
    <source>
        <strain evidence="10 11">36-1</strain>
    </source>
</reference>
<gene>
    <name evidence="10" type="ORF">PCL_12222</name>
    <name evidence="9" type="ORF">Purlil1_5051</name>
</gene>
<reference evidence="9 12" key="4">
    <citation type="journal article" date="2024" name="Microbiol. Resour. Announc.">
        <title>Genome annotations for the ascomycete fungi Trichoderma harzianum, Trichoderma aggressivum, and Purpureocillium lilacinum.</title>
        <authorList>
            <person name="Beijen E.P.W."/>
            <person name="Ohm R.A."/>
        </authorList>
    </citation>
    <scope>NUCLEOTIDE SEQUENCE [LARGE SCALE GENOMIC DNA]</scope>
    <source>
        <strain evidence="9 12">CBS 150709</strain>
    </source>
</reference>
<evidence type="ECO:0000256" key="4">
    <source>
        <dbReference type="ARBA" id="ARBA00022723"/>
    </source>
</evidence>
<dbReference type="Proteomes" id="UP001287286">
    <property type="component" value="Unassembled WGS sequence"/>
</dbReference>
<dbReference type="EMBL" id="LCWV01000008">
    <property type="protein sequence ID" value="PWI70854.1"/>
    <property type="molecule type" value="Genomic_DNA"/>
</dbReference>
<comment type="cofactor">
    <cofactor evidence="1 8">
        <name>heme</name>
        <dbReference type="ChEBI" id="CHEBI:30413"/>
    </cofactor>
</comment>
<feature type="binding site" description="axial binding residue" evidence="8">
    <location>
        <position position="290"/>
    </location>
    <ligand>
        <name>heme</name>
        <dbReference type="ChEBI" id="CHEBI:30413"/>
    </ligand>
    <ligandPart>
        <name>Fe</name>
        <dbReference type="ChEBI" id="CHEBI:18248"/>
    </ligandPart>
</feature>
<dbReference type="InterPro" id="IPR036396">
    <property type="entry name" value="Cyt_P450_sf"/>
</dbReference>
<evidence type="ECO:0000313" key="10">
    <source>
        <dbReference type="EMBL" id="PWI70854.1"/>
    </source>
</evidence>
<comment type="similarity">
    <text evidence="2">Belongs to the cytochrome P450 family.</text>
</comment>
<evidence type="ECO:0000256" key="2">
    <source>
        <dbReference type="ARBA" id="ARBA00010617"/>
    </source>
</evidence>
<dbReference type="SUPFAM" id="SSF48264">
    <property type="entry name" value="Cytochrome P450"/>
    <property type="match status" value="1"/>
</dbReference>